<keyword evidence="3" id="KW-0547">Nucleotide-binding</keyword>
<protein>
    <submittedName>
        <fullName evidence="7">ABC transporter</fullName>
    </submittedName>
    <submittedName>
        <fullName evidence="6">ABC-type transport system ATP-binding protein</fullName>
    </submittedName>
</protein>
<dbReference type="PATRIC" id="fig|547559.17.peg.3980"/>
<dbReference type="KEGG" id="nmg:Nmag_1526"/>
<dbReference type="HOGENOM" id="CLU_000604_1_2_2"/>
<sequence length="305" mass="32924">MNIIETDLLTKRYGRTLAVDSLDLSVREGEVFGFLGPNGSGKSTTIDTLLGFVYPSSGTASVFGMDPAEDGKAIRQRTGVVPDGCELMSGWTGRDHLEFEIESRGVEADVDAQLERFGLLEDADRVATGYSRGMTQRLLLAMASAGDPDLLILDEPSTGLDPNGVAVMQELVREAVESGTTVFFSSHQLSQVESVCDRVGILHEGALLATDSIDSLRSTMGATTYLRVSVDRVPSDVDSLQELDAVDDIRIDGRNLQVQCDGDAQLTVLNHLDQLGATPRHFETERASLQEIFRSYTSESTAGAD</sequence>
<dbReference type="OrthoDB" id="87732at2157"/>
<comment type="similarity">
    <text evidence="1">Belongs to the ABC transporter superfamily.</text>
</comment>
<dbReference type="Pfam" id="PF00005">
    <property type="entry name" value="ABC_tran"/>
    <property type="match status" value="1"/>
</dbReference>
<dbReference type="InterPro" id="IPR003593">
    <property type="entry name" value="AAA+_ATPase"/>
</dbReference>
<evidence type="ECO:0000313" key="9">
    <source>
        <dbReference type="Proteomes" id="UP000011543"/>
    </source>
</evidence>
<dbReference type="RefSeq" id="WP_004217363.1">
    <property type="nucleotide sequence ID" value="NC_013922.1"/>
</dbReference>
<reference evidence="6 8" key="2">
    <citation type="journal article" date="2012" name="BMC Genomics">
        <title>A comparative genomics perspective on the genetic content of the alkaliphilic haloarchaeon Natrialba magadii ATCC 43099T.</title>
        <authorList>
            <person name="Siddaramappa S."/>
            <person name="Challacombe J.F."/>
            <person name="Decastro R.E."/>
            <person name="Pfeiffer F."/>
            <person name="Sastre D.E."/>
            <person name="Gimenez M.I."/>
            <person name="Paggi R.A."/>
            <person name="Detter J.C."/>
            <person name="Davenport K.W."/>
            <person name="Goodwin L.A."/>
            <person name="Kyrpides N."/>
            <person name="Tapia R."/>
            <person name="Pitluck S."/>
            <person name="Lucas S."/>
            <person name="Woyke T."/>
            <person name="Maupin-Furlow J.A."/>
        </authorList>
    </citation>
    <scope>NUCLEOTIDE SEQUENCE [LARGE SCALE GENOMIC DNA]</scope>
    <source>
        <strain evidence="6">ATCC 43099</strain>
        <strain evidence="8">ATCC 43099 / DSM 3394 / CCM 3739 / CIP 104546 / IAM 13178 / JCM 8861 / NBRC 102185 / NCIMB 2190 / MS3</strain>
    </source>
</reference>
<reference evidence="6" key="4">
    <citation type="submission" date="2016-09" db="EMBL/GenBank/DDBJ databases">
        <authorList>
            <person name="Pfeiffer F."/>
        </authorList>
    </citation>
    <scope>NUCLEOTIDE SEQUENCE</scope>
    <source>
        <strain evidence="6">ATCC 43099</strain>
    </source>
</reference>
<dbReference type="PaxDb" id="547559-Nmag_1526"/>
<proteinExistence type="inferred from homology"/>
<dbReference type="InterPro" id="IPR025302">
    <property type="entry name" value="DrrA1/2-like_C"/>
</dbReference>
<dbReference type="InterPro" id="IPR003439">
    <property type="entry name" value="ABC_transporter-like_ATP-bd"/>
</dbReference>
<evidence type="ECO:0000256" key="4">
    <source>
        <dbReference type="ARBA" id="ARBA00022840"/>
    </source>
</evidence>
<evidence type="ECO:0000256" key="2">
    <source>
        <dbReference type="ARBA" id="ARBA00022448"/>
    </source>
</evidence>
<dbReference type="Pfam" id="PF13732">
    <property type="entry name" value="DrrA1-3_C"/>
    <property type="match status" value="1"/>
</dbReference>
<dbReference type="PANTHER" id="PTHR43335:SF4">
    <property type="entry name" value="ABC TRANSPORTER, ATP-BINDING PROTEIN"/>
    <property type="match status" value="1"/>
</dbReference>
<dbReference type="STRING" id="547559.Nmag_1526"/>
<organism evidence="6 8">
    <name type="scientific">Natrialba magadii (strain ATCC 43099 / DSM 3394 / CCM 3739 / CIP 104546 / IAM 13178 / JCM 8861 / NBRC 102185 / NCIMB 2190 / MS3)</name>
    <name type="common">Natronobacterium magadii</name>
    <dbReference type="NCBI Taxonomy" id="547559"/>
    <lineage>
        <taxon>Archaea</taxon>
        <taxon>Methanobacteriati</taxon>
        <taxon>Methanobacteriota</taxon>
        <taxon>Stenosarchaea group</taxon>
        <taxon>Halobacteria</taxon>
        <taxon>Halobacteriales</taxon>
        <taxon>Natrialbaceae</taxon>
        <taxon>Natrialba</taxon>
    </lineage>
</organism>
<evidence type="ECO:0000313" key="7">
    <source>
        <dbReference type="EMBL" id="ELY23337.1"/>
    </source>
</evidence>
<dbReference type="Proteomes" id="UP000001879">
    <property type="component" value="Chromosome"/>
</dbReference>
<dbReference type="SUPFAM" id="SSF52540">
    <property type="entry name" value="P-loop containing nucleoside triphosphate hydrolases"/>
    <property type="match status" value="1"/>
</dbReference>
<dbReference type="Gene3D" id="3.40.50.300">
    <property type="entry name" value="P-loop containing nucleotide triphosphate hydrolases"/>
    <property type="match status" value="1"/>
</dbReference>
<evidence type="ECO:0000313" key="8">
    <source>
        <dbReference type="Proteomes" id="UP000001879"/>
    </source>
</evidence>
<dbReference type="PANTHER" id="PTHR43335">
    <property type="entry name" value="ABC TRANSPORTER, ATP-BINDING PROTEIN"/>
    <property type="match status" value="1"/>
</dbReference>
<reference evidence="8" key="1">
    <citation type="submission" date="2010-02" db="EMBL/GenBank/DDBJ databases">
        <title>Complete sequence of chromosome of Natrialba magadii ATCC 43099.</title>
        <authorList>
            <consortium name="US DOE Joint Genome Institute"/>
            <person name="Lucas S."/>
            <person name="Copeland A."/>
            <person name="Lapidus A."/>
            <person name="Cheng J.-F."/>
            <person name="Bruce D."/>
            <person name="Goodwin L."/>
            <person name="Pitluck S."/>
            <person name="Davenport K."/>
            <person name="Saunders E."/>
            <person name="Detter J.C."/>
            <person name="Han C."/>
            <person name="Tapia R."/>
            <person name="Land M."/>
            <person name="Hauser L."/>
            <person name="Kyrpides N."/>
            <person name="Mikhailova N."/>
            <person name="De Castro R.E."/>
            <person name="Maupin-Furlow J.A."/>
            <person name="Woyke T."/>
        </authorList>
    </citation>
    <scope>NUCLEOTIDE SEQUENCE [LARGE SCALE GENOMIC DNA]</scope>
    <source>
        <strain evidence="8">ATCC 43099 / DSM 3394 / CCM 3739 / CIP 104546 / IAM 13178 / JCM 8861 / NBRC 102185 / NCIMB 2190 / MS3</strain>
    </source>
</reference>
<gene>
    <name evidence="6" type="ordered locus">Nmag_1526</name>
    <name evidence="7" type="ORF">C500_20156</name>
</gene>
<name>D3STT5_NATMM</name>
<dbReference type="GeneID" id="8824360"/>
<dbReference type="GO" id="GO:0005524">
    <property type="term" value="F:ATP binding"/>
    <property type="evidence" value="ECO:0007669"/>
    <property type="project" value="UniProtKB-KW"/>
</dbReference>
<dbReference type="InterPro" id="IPR027417">
    <property type="entry name" value="P-loop_NTPase"/>
</dbReference>
<reference evidence="7 9" key="3">
    <citation type="journal article" date="2014" name="PLoS Genet.">
        <title>Phylogenetically driven sequencing of extremely halophilic archaea reveals strategies for static and dynamic osmo-response.</title>
        <authorList>
            <person name="Becker E.A."/>
            <person name="Seitzer P.M."/>
            <person name="Tritt A."/>
            <person name="Larsen D."/>
            <person name="Krusor M."/>
            <person name="Yao A.I."/>
            <person name="Wu D."/>
            <person name="Madern D."/>
            <person name="Eisen J.A."/>
            <person name="Darling A.E."/>
            <person name="Facciotti M.T."/>
        </authorList>
    </citation>
    <scope>NUCLEOTIDE SEQUENCE [LARGE SCALE GENOMIC DNA]</scope>
    <source>
        <strain evidence="9">ATCC 43099 / DSM 3394 / CCM 3739 / CIP 104546 / IAM 13178 / JCM 8861 / NBRC 102185 / NCIMB 2190 / MS3</strain>
        <strain evidence="7">MS-3</strain>
    </source>
</reference>
<feature type="domain" description="ABC transporter" evidence="5">
    <location>
        <begin position="4"/>
        <end position="229"/>
    </location>
</feature>
<dbReference type="GO" id="GO:0016887">
    <property type="term" value="F:ATP hydrolysis activity"/>
    <property type="evidence" value="ECO:0007669"/>
    <property type="project" value="InterPro"/>
</dbReference>
<dbReference type="Proteomes" id="UP000011543">
    <property type="component" value="Unassembled WGS sequence"/>
</dbReference>
<accession>D3STT5</accession>
<keyword evidence="2" id="KW-0813">Transport</keyword>
<keyword evidence="4 6" id="KW-0067">ATP-binding</keyword>
<evidence type="ECO:0000256" key="3">
    <source>
        <dbReference type="ARBA" id="ARBA00022741"/>
    </source>
</evidence>
<dbReference type="EMBL" id="CP001932">
    <property type="protein sequence ID" value="ADD05102.1"/>
    <property type="molecule type" value="Genomic_DNA"/>
</dbReference>
<dbReference type="CDD" id="cd03230">
    <property type="entry name" value="ABC_DR_subfamily_A"/>
    <property type="match status" value="1"/>
</dbReference>
<evidence type="ECO:0000313" key="6">
    <source>
        <dbReference type="EMBL" id="ADD05102.1"/>
    </source>
</evidence>
<dbReference type="EMBL" id="AOHS01000062">
    <property type="protein sequence ID" value="ELY23337.1"/>
    <property type="molecule type" value="Genomic_DNA"/>
</dbReference>
<evidence type="ECO:0000259" key="5">
    <source>
        <dbReference type="PROSITE" id="PS50893"/>
    </source>
</evidence>
<keyword evidence="8" id="KW-1185">Reference proteome</keyword>
<dbReference type="SMART" id="SM00382">
    <property type="entry name" value="AAA"/>
    <property type="match status" value="1"/>
</dbReference>
<dbReference type="AlphaFoldDB" id="D3STT5"/>
<dbReference type="PROSITE" id="PS50893">
    <property type="entry name" value="ABC_TRANSPORTER_2"/>
    <property type="match status" value="1"/>
</dbReference>
<dbReference type="eggNOG" id="arCOG00194">
    <property type="taxonomic scope" value="Archaea"/>
</dbReference>
<evidence type="ECO:0000256" key="1">
    <source>
        <dbReference type="ARBA" id="ARBA00005417"/>
    </source>
</evidence>